<keyword evidence="3" id="KW-1185">Reference proteome</keyword>
<protein>
    <submittedName>
        <fullName evidence="2">Uncharacterized protein</fullName>
    </submittedName>
</protein>
<feature type="compositionally biased region" description="Basic and acidic residues" evidence="1">
    <location>
        <begin position="444"/>
        <end position="461"/>
    </location>
</feature>
<proteinExistence type="predicted"/>
<name>A0AAV9ZB09_9AGAR</name>
<dbReference type="AlphaFoldDB" id="A0AAV9ZB09"/>
<evidence type="ECO:0000256" key="1">
    <source>
        <dbReference type="SAM" id="MobiDB-lite"/>
    </source>
</evidence>
<gene>
    <name evidence="2" type="ORF">R3P38DRAFT_2810458</name>
</gene>
<comment type="caution">
    <text evidence="2">The sequence shown here is derived from an EMBL/GenBank/DDBJ whole genome shotgun (WGS) entry which is preliminary data.</text>
</comment>
<feature type="region of interest" description="Disordered" evidence="1">
    <location>
        <begin position="367"/>
        <end position="404"/>
    </location>
</feature>
<organism evidence="2 3">
    <name type="scientific">Favolaschia claudopus</name>
    <dbReference type="NCBI Taxonomy" id="2862362"/>
    <lineage>
        <taxon>Eukaryota</taxon>
        <taxon>Fungi</taxon>
        <taxon>Dikarya</taxon>
        <taxon>Basidiomycota</taxon>
        <taxon>Agaricomycotina</taxon>
        <taxon>Agaricomycetes</taxon>
        <taxon>Agaricomycetidae</taxon>
        <taxon>Agaricales</taxon>
        <taxon>Marasmiineae</taxon>
        <taxon>Mycenaceae</taxon>
        <taxon>Favolaschia</taxon>
    </lineage>
</organism>
<sequence length="541" mass="59281">MTDDQRARSAIDKTNRSTLVAIIEAECAWRASARAEVAKEQISSENLYIRVSNCTTDEYRKTELTIPVRRLRTEVACRSNVLMPKTLPQASASSSTSTLSAPTSFSISHSFKHIRCVSPQSSSSHPAQPIPIPASPLDKDDLSSALLLGMRLIFAFLQHPIPATSQAARHARFARTPPPAGAFSSLRPSTSIRTRLPTTLVPPQAHAMNTTSASVFLSPRYGHARWRTAVPRDTAEVSVAAGPAGNGGLGILQQAGKMARRRRGGGVSPRTIRIEAKGSIVHRNGCRWRKAKYDGGCVDDDRGGRGSIIVSEDISRPSESGEDEDDGVTMATRDPQTRLARPSVTGGMRACLRDTEGGMARTVCAGRDTGGRRCRASEPLTDTVESRKPSNPAKRPGVVASGDSRRRIHDVDDRGGRWCFLSLRANGGFLLHDWCQVFTSSEPGRERKCPIWTDEKRDSRPSSRQGTSAQPLKAHALSYELGTSRLKTPGQFIESIKFEFQTQERHVCRRYKKTGAQKRCQFCWAGMRWPSSTSSTGKRTK</sequence>
<evidence type="ECO:0000313" key="3">
    <source>
        <dbReference type="Proteomes" id="UP001362999"/>
    </source>
</evidence>
<dbReference type="Proteomes" id="UP001362999">
    <property type="component" value="Unassembled WGS sequence"/>
</dbReference>
<evidence type="ECO:0000313" key="2">
    <source>
        <dbReference type="EMBL" id="KAK6977274.1"/>
    </source>
</evidence>
<accession>A0AAV9ZB09</accession>
<dbReference type="EMBL" id="JAWWNJ010000170">
    <property type="protein sequence ID" value="KAK6977274.1"/>
    <property type="molecule type" value="Genomic_DNA"/>
</dbReference>
<reference evidence="2 3" key="1">
    <citation type="journal article" date="2024" name="J Genomics">
        <title>Draft genome sequencing and assembly of Favolaschia claudopus CIRM-BRFM 2984 isolated from oak limbs.</title>
        <authorList>
            <person name="Navarro D."/>
            <person name="Drula E."/>
            <person name="Chaduli D."/>
            <person name="Cazenave R."/>
            <person name="Ahrendt S."/>
            <person name="Wang J."/>
            <person name="Lipzen A."/>
            <person name="Daum C."/>
            <person name="Barry K."/>
            <person name="Grigoriev I.V."/>
            <person name="Favel A."/>
            <person name="Rosso M.N."/>
            <person name="Martin F."/>
        </authorList>
    </citation>
    <scope>NUCLEOTIDE SEQUENCE [LARGE SCALE GENOMIC DNA]</scope>
    <source>
        <strain evidence="2 3">CIRM-BRFM 2984</strain>
    </source>
</reference>
<feature type="region of interest" description="Disordered" evidence="1">
    <location>
        <begin position="444"/>
        <end position="472"/>
    </location>
</feature>